<keyword evidence="5" id="KW-0963">Cytoplasm</keyword>
<reference evidence="13" key="1">
    <citation type="submission" date="2017-12" db="EMBL/GenBank/DDBJ databases">
        <title>High-resolution comparative analysis of great ape genomes.</title>
        <authorList>
            <person name="Pollen A."/>
            <person name="Hastie A."/>
            <person name="Hormozdiari F."/>
            <person name="Dougherty M."/>
            <person name="Liu R."/>
            <person name="Chaisson M."/>
            <person name="Hoppe E."/>
            <person name="Hill C."/>
            <person name="Pang A."/>
            <person name="Hillier L."/>
            <person name="Baker C."/>
            <person name="Armstrong J."/>
            <person name="Shendure J."/>
            <person name="Paten B."/>
            <person name="Wilson R."/>
            <person name="Chao H."/>
            <person name="Schneider V."/>
            <person name="Ventura M."/>
            <person name="Kronenberg Z."/>
            <person name="Murali S."/>
            <person name="Gordon D."/>
            <person name="Cantsilieris S."/>
            <person name="Munson K."/>
            <person name="Nelson B."/>
            <person name="Raja A."/>
            <person name="Underwood J."/>
            <person name="Diekhans M."/>
            <person name="Fiddes I."/>
            <person name="Haussler D."/>
            <person name="Eichler E."/>
        </authorList>
    </citation>
    <scope>NUCLEOTIDE SEQUENCE [LARGE SCALE GENOMIC DNA]</scope>
    <source>
        <strain evidence="13">Susie</strain>
    </source>
</reference>
<evidence type="ECO:0000256" key="4">
    <source>
        <dbReference type="ARBA" id="ARBA00010081"/>
    </source>
</evidence>
<dbReference type="FunFam" id="3.30.70.330:FF:000620">
    <property type="entry name" value="Interferon induced protein 35"/>
    <property type="match status" value="1"/>
</dbReference>
<name>A0A2J8RER4_PONAB</name>
<dbReference type="PANTHER" id="PTHR15225">
    <property type="entry name" value="INTERFERON-INDUCED PROTEIN 35/NMI N-MYC/STAT INTERACTING PROTEIN"/>
    <property type="match status" value="1"/>
</dbReference>
<dbReference type="Gene3D" id="3.30.70.330">
    <property type="match status" value="2"/>
</dbReference>
<dbReference type="EMBL" id="NDHI03003706">
    <property type="protein sequence ID" value="PNJ06996.1"/>
    <property type="molecule type" value="Genomic_DNA"/>
</dbReference>
<evidence type="ECO:0000256" key="5">
    <source>
        <dbReference type="ARBA" id="ARBA00022490"/>
    </source>
</evidence>
<evidence type="ECO:0000256" key="3">
    <source>
        <dbReference type="ARBA" id="ARBA00004613"/>
    </source>
</evidence>
<feature type="domain" description="NID" evidence="11">
    <location>
        <begin position="181"/>
        <end position="269"/>
    </location>
</feature>
<dbReference type="GO" id="GO:0045088">
    <property type="term" value="P:regulation of innate immune response"/>
    <property type="evidence" value="ECO:0007669"/>
    <property type="project" value="UniProtKB-ARBA"/>
</dbReference>
<feature type="domain" description="Nmi/IFP 35" evidence="12">
    <location>
        <begin position="10"/>
        <end position="80"/>
    </location>
</feature>
<comment type="subcellular location">
    <subcellularLocation>
        <location evidence="2">Cytoplasm</location>
    </subcellularLocation>
    <subcellularLocation>
        <location evidence="1">Nucleus</location>
    </subcellularLocation>
    <subcellularLocation>
        <location evidence="3">Secreted</location>
    </subcellularLocation>
</comment>
<dbReference type="AlphaFoldDB" id="A0A2J8RER4"/>
<comment type="similarity">
    <text evidence="4">Belongs to the NMI family.</text>
</comment>
<dbReference type="Pfam" id="PF07292">
    <property type="entry name" value="NID"/>
    <property type="match status" value="2"/>
</dbReference>
<dbReference type="GO" id="GO:0005615">
    <property type="term" value="C:extracellular space"/>
    <property type="evidence" value="ECO:0007669"/>
    <property type="project" value="UniProtKB-ARBA"/>
</dbReference>
<organism evidence="13">
    <name type="scientific">Pongo abelii</name>
    <name type="common">Sumatran orangutan</name>
    <name type="synonym">Pongo pygmaeus abelii</name>
    <dbReference type="NCBI Taxonomy" id="9601"/>
    <lineage>
        <taxon>Eukaryota</taxon>
        <taxon>Metazoa</taxon>
        <taxon>Chordata</taxon>
        <taxon>Craniata</taxon>
        <taxon>Vertebrata</taxon>
        <taxon>Euteleostomi</taxon>
        <taxon>Mammalia</taxon>
        <taxon>Eutheria</taxon>
        <taxon>Euarchontoglires</taxon>
        <taxon>Primates</taxon>
        <taxon>Haplorrhini</taxon>
        <taxon>Catarrhini</taxon>
        <taxon>Hominidae</taxon>
        <taxon>Pongo</taxon>
    </lineage>
</organism>
<dbReference type="PANTHER" id="PTHR15225:SF1">
    <property type="entry name" value="INTERFERON-INDUCED 35 KDA PROTEIN"/>
    <property type="match status" value="1"/>
</dbReference>
<dbReference type="Pfam" id="PF07334">
    <property type="entry name" value="IFP_35_N"/>
    <property type="match status" value="1"/>
</dbReference>
<evidence type="ECO:0000259" key="12">
    <source>
        <dbReference type="Pfam" id="PF07334"/>
    </source>
</evidence>
<protein>
    <submittedName>
        <fullName evidence="13">IFI35 isoform 1</fullName>
    </submittedName>
</protein>
<dbReference type="FunFam" id="3.30.70.330:FF:000300">
    <property type="entry name" value="Interferon-induced protein 35"/>
    <property type="match status" value="1"/>
</dbReference>
<dbReference type="GO" id="GO:0005634">
    <property type="term" value="C:nucleus"/>
    <property type="evidence" value="ECO:0007669"/>
    <property type="project" value="UniProtKB-SubCell"/>
</dbReference>
<gene>
    <name evidence="13" type="ORF">CR201_G0051424</name>
</gene>
<dbReference type="InterPro" id="IPR009909">
    <property type="entry name" value="Nmi/IFP35_dom"/>
</dbReference>
<evidence type="ECO:0000256" key="10">
    <source>
        <dbReference type="SAM" id="Coils"/>
    </source>
</evidence>
<keyword evidence="10" id="KW-0175">Coiled coil</keyword>
<keyword evidence="6" id="KW-0964">Secreted</keyword>
<evidence type="ECO:0000259" key="11">
    <source>
        <dbReference type="Pfam" id="PF07292"/>
    </source>
</evidence>
<feature type="domain" description="NID" evidence="11">
    <location>
        <begin position="81"/>
        <end position="172"/>
    </location>
</feature>
<dbReference type="GO" id="GO:1901223">
    <property type="term" value="P:negative regulation of non-canonical NF-kappaB signal transduction"/>
    <property type="evidence" value="ECO:0007669"/>
    <property type="project" value="UniProtKB-ARBA"/>
</dbReference>
<evidence type="ECO:0000256" key="7">
    <source>
        <dbReference type="ARBA" id="ARBA00022588"/>
    </source>
</evidence>
<evidence type="ECO:0000256" key="6">
    <source>
        <dbReference type="ARBA" id="ARBA00022525"/>
    </source>
</evidence>
<comment type="caution">
    <text evidence="13">The sequence shown here is derived from an EMBL/GenBank/DDBJ whole genome shotgun (WGS) entry which is preliminary data.</text>
</comment>
<keyword evidence="7" id="KW-0399">Innate immunity</keyword>
<evidence type="ECO:0000256" key="1">
    <source>
        <dbReference type="ARBA" id="ARBA00004123"/>
    </source>
</evidence>
<dbReference type="GO" id="GO:0045087">
    <property type="term" value="P:innate immune response"/>
    <property type="evidence" value="ECO:0007669"/>
    <property type="project" value="UniProtKB-KW"/>
</dbReference>
<keyword evidence="8" id="KW-0391">Immunity</keyword>
<dbReference type="GO" id="GO:0002281">
    <property type="term" value="P:macrophage activation involved in immune response"/>
    <property type="evidence" value="ECO:0007669"/>
    <property type="project" value="UniProtKB-ARBA"/>
</dbReference>
<accession>A0A2J8RER4</accession>
<evidence type="ECO:0000256" key="2">
    <source>
        <dbReference type="ARBA" id="ARBA00004496"/>
    </source>
</evidence>
<evidence type="ECO:0000313" key="13">
    <source>
        <dbReference type="EMBL" id="PNJ06996.1"/>
    </source>
</evidence>
<sequence>MSAPLDAALRALQEEQARLQMRLQELQQLRKELGDSPKDKVPFSVPKIPLVFRGHTQQDPEVPKSLVSNLRIHCPLLAGSALITFDDPKVAEQVLQQKEHTINMEECRLRVQVQPLELPMVTTIQVMVSSQLSGQRVLVTGFPASLRLSEEELLDKLEIFFGKTRNGGGDVDVRELLQGSVMLGFARDGVAQRLCRIGQFIVPLGGQQVPLRVSPYVNVEIQKAEISSQPVPRSVLVLNIPDILDGPELHDVLEIHFQKPTRGGGEVEALTVIPQGQQGLAVFTSESG</sequence>
<dbReference type="InterPro" id="IPR012677">
    <property type="entry name" value="Nucleotide-bd_a/b_plait_sf"/>
</dbReference>
<evidence type="ECO:0000256" key="8">
    <source>
        <dbReference type="ARBA" id="ARBA00022859"/>
    </source>
</evidence>
<dbReference type="GO" id="GO:0005737">
    <property type="term" value="C:cytoplasm"/>
    <property type="evidence" value="ECO:0007669"/>
    <property type="project" value="UniProtKB-SubCell"/>
</dbReference>
<proteinExistence type="inferred from homology"/>
<dbReference type="InterPro" id="IPR009938">
    <property type="entry name" value="Nmi/IFP35_N"/>
</dbReference>
<feature type="coiled-coil region" evidence="10">
    <location>
        <begin position="9"/>
        <end position="36"/>
    </location>
</feature>
<keyword evidence="9" id="KW-0539">Nucleus</keyword>
<evidence type="ECO:0000256" key="9">
    <source>
        <dbReference type="ARBA" id="ARBA00023242"/>
    </source>
</evidence>